<protein>
    <submittedName>
        <fullName evidence="2">Stf0 family sulfotransferase</fullName>
    </submittedName>
</protein>
<dbReference type="Pfam" id="PF09037">
    <property type="entry name" value="Sulphotransf"/>
    <property type="match status" value="1"/>
</dbReference>
<dbReference type="Proteomes" id="UP001069802">
    <property type="component" value="Unassembled WGS sequence"/>
</dbReference>
<dbReference type="InterPro" id="IPR024628">
    <property type="entry name" value="Sulfotransferase_Stf0_dom"/>
</dbReference>
<sequence length="244" mass="27363">MCTSPRSGSTLLCRLLAATGKAGVPDSHFHEPSVSAWMEDFGLQADQYPSEKEQLTAVFAAAQACGTGNSDLFGLRLQRHSFDFFMQKLDFLYPDLPSDAERLRVAFGQILFIHLTRPNKLEQAISRLRAEQSGLWHRNADGTELERLSAPQQPAYDAVAIARHINDMTVDDENWTSWFKREGITPLRITYDDLSRDPSAILSGILEELGLDGSIARIIPLPTARLSDEINRSWAQRFQNENEG</sequence>
<evidence type="ECO:0000313" key="2">
    <source>
        <dbReference type="EMBL" id="MCZ4279701.1"/>
    </source>
</evidence>
<proteinExistence type="predicted"/>
<dbReference type="InterPro" id="IPR015124">
    <property type="entry name" value="Stf0"/>
</dbReference>
<name>A0ABT4LF19_9PROT</name>
<evidence type="ECO:0000259" key="1">
    <source>
        <dbReference type="Pfam" id="PF09037"/>
    </source>
</evidence>
<reference evidence="2" key="1">
    <citation type="submission" date="2022-12" db="EMBL/GenBank/DDBJ databases">
        <title>Bacterial isolates from different developmental stages of Nematostella vectensis.</title>
        <authorList>
            <person name="Fraune S."/>
        </authorList>
    </citation>
    <scope>NUCLEOTIDE SEQUENCE</scope>
    <source>
        <strain evidence="2">G21630-S1</strain>
    </source>
</reference>
<evidence type="ECO:0000313" key="3">
    <source>
        <dbReference type="Proteomes" id="UP001069802"/>
    </source>
</evidence>
<gene>
    <name evidence="2" type="ORF">O4H49_02850</name>
</gene>
<accession>A0ABT4LF19</accession>
<organism evidence="2 3">
    <name type="scientific">Kiloniella laminariae</name>
    <dbReference type="NCBI Taxonomy" id="454162"/>
    <lineage>
        <taxon>Bacteria</taxon>
        <taxon>Pseudomonadati</taxon>
        <taxon>Pseudomonadota</taxon>
        <taxon>Alphaproteobacteria</taxon>
        <taxon>Rhodospirillales</taxon>
        <taxon>Kiloniellaceae</taxon>
        <taxon>Kiloniella</taxon>
    </lineage>
</organism>
<keyword evidence="3" id="KW-1185">Reference proteome</keyword>
<dbReference type="EMBL" id="JAPWGY010000001">
    <property type="protein sequence ID" value="MCZ4279701.1"/>
    <property type="molecule type" value="Genomic_DNA"/>
</dbReference>
<comment type="caution">
    <text evidence="2">The sequence shown here is derived from an EMBL/GenBank/DDBJ whole genome shotgun (WGS) entry which is preliminary data.</text>
</comment>
<feature type="domain" description="Sulphotransferase Stf0" evidence="1">
    <location>
        <begin position="1"/>
        <end position="240"/>
    </location>
</feature>
<dbReference type="InterPro" id="IPR027417">
    <property type="entry name" value="P-loop_NTPase"/>
</dbReference>
<dbReference type="Gene3D" id="3.40.50.300">
    <property type="entry name" value="P-loop containing nucleotide triphosphate hydrolases"/>
    <property type="match status" value="1"/>
</dbReference>
<dbReference type="SUPFAM" id="SSF52540">
    <property type="entry name" value="P-loop containing nucleoside triphosphate hydrolases"/>
    <property type="match status" value="1"/>
</dbReference>
<dbReference type="PIRSF" id="PIRSF021497">
    <property type="entry name" value="Sulphotransferase_Stf0"/>
    <property type="match status" value="1"/>
</dbReference>